<evidence type="ECO:0000313" key="1">
    <source>
        <dbReference type="EMBL" id="GAA3723630.1"/>
    </source>
</evidence>
<sequence length="121" mass="13203">MPDVHALPDSIVHHGWDEIDTSIDDEHPRLLSDEQFDRYTQTVTALLTALGLDVHVPHSGDPGSLEIRNPRTGQTLELDMRDDRSAEWNLEAGDEIPEGTSATGIATQISRILGATPPGDN</sequence>
<organism evidence="1 2">
    <name type="scientific">Salinactinospora qingdaonensis</name>
    <dbReference type="NCBI Taxonomy" id="702744"/>
    <lineage>
        <taxon>Bacteria</taxon>
        <taxon>Bacillati</taxon>
        <taxon>Actinomycetota</taxon>
        <taxon>Actinomycetes</taxon>
        <taxon>Streptosporangiales</taxon>
        <taxon>Nocardiopsidaceae</taxon>
        <taxon>Salinactinospora</taxon>
    </lineage>
</organism>
<name>A0ABP7ES72_9ACTN</name>
<dbReference type="EMBL" id="BAABDD010000001">
    <property type="protein sequence ID" value="GAA3723630.1"/>
    <property type="molecule type" value="Genomic_DNA"/>
</dbReference>
<reference evidence="2" key="1">
    <citation type="journal article" date="2019" name="Int. J. Syst. Evol. Microbiol.">
        <title>The Global Catalogue of Microorganisms (GCM) 10K type strain sequencing project: providing services to taxonomists for standard genome sequencing and annotation.</title>
        <authorList>
            <consortium name="The Broad Institute Genomics Platform"/>
            <consortium name="The Broad Institute Genome Sequencing Center for Infectious Disease"/>
            <person name="Wu L."/>
            <person name="Ma J."/>
        </authorList>
    </citation>
    <scope>NUCLEOTIDE SEQUENCE [LARGE SCALE GENOMIC DNA]</scope>
    <source>
        <strain evidence="2">JCM 17137</strain>
    </source>
</reference>
<keyword evidence="2" id="KW-1185">Reference proteome</keyword>
<comment type="caution">
    <text evidence="1">The sequence shown here is derived from an EMBL/GenBank/DDBJ whole genome shotgun (WGS) entry which is preliminary data.</text>
</comment>
<accession>A0ABP7ES72</accession>
<dbReference type="Proteomes" id="UP001500908">
    <property type="component" value="Unassembled WGS sequence"/>
</dbReference>
<proteinExistence type="predicted"/>
<gene>
    <name evidence="1" type="ORF">GCM10022402_00330</name>
</gene>
<evidence type="ECO:0000313" key="2">
    <source>
        <dbReference type="Proteomes" id="UP001500908"/>
    </source>
</evidence>
<protein>
    <submittedName>
        <fullName evidence="1">Uncharacterized protein</fullName>
    </submittedName>
</protein>
<dbReference type="RefSeq" id="WP_344966164.1">
    <property type="nucleotide sequence ID" value="NZ_BAABDD010000001.1"/>
</dbReference>